<feature type="domain" description="Gp5/Type VI secretion system Vgr protein OB-fold" evidence="2">
    <location>
        <begin position="490"/>
        <end position="564"/>
    </location>
</feature>
<organism evidence="3 4">
    <name type="scientific">Nocardia terpenica</name>
    <dbReference type="NCBI Taxonomy" id="455432"/>
    <lineage>
        <taxon>Bacteria</taxon>
        <taxon>Bacillati</taxon>
        <taxon>Actinomycetota</taxon>
        <taxon>Actinomycetes</taxon>
        <taxon>Mycobacteriales</taxon>
        <taxon>Nocardiaceae</taxon>
        <taxon>Nocardia</taxon>
    </lineage>
</organism>
<dbReference type="SUPFAM" id="SSF69255">
    <property type="entry name" value="gp5 N-terminal domain-like"/>
    <property type="match status" value="1"/>
</dbReference>
<dbReference type="EMBL" id="CP046173">
    <property type="protein sequence ID" value="QIS23523.1"/>
    <property type="molecule type" value="Genomic_DNA"/>
</dbReference>
<feature type="compositionally biased region" description="Basic residues" evidence="1">
    <location>
        <begin position="34"/>
        <end position="43"/>
    </location>
</feature>
<name>A0A6G9ZEV2_9NOCA</name>
<feature type="compositionally biased region" description="Basic and acidic residues" evidence="1">
    <location>
        <begin position="16"/>
        <end position="33"/>
    </location>
</feature>
<protein>
    <submittedName>
        <fullName evidence="3">VgrG-related protein</fullName>
    </submittedName>
</protein>
<dbReference type="InterPro" id="IPR047702">
    <property type="entry name" value="VgrG-rel"/>
</dbReference>
<dbReference type="InterPro" id="IPR037026">
    <property type="entry name" value="Vgr_OB-fold_dom_sf"/>
</dbReference>
<sequence>MGYLPHHRLPGPGHQRRGDLHAVQPDRHPDAGHLHRLPGRGRGRCPAPKPHLRRARGLGRSPDGAGRDAGAHCLARLPRRLLVAGRGTSQRCDRPLRDASRHHRGHPGRRGHGRGAVTAQRTACQPLIAFAGRTLPEQWAQTLLEAVTDSTAGLPSEATLRFRDPHHRLTQSLGVRIGSPVTMAATTNVDSGPVPLFDGEVTALETTVDTLGTCTVVRAMDRAHRLMRGRTITSYTDQTLPAIAGQAARRAGLRLGTVAGQHPPLPYLAQPNLSDWELLQSLTGPRDLLVCVDGETLHLRRINDAADAPQPEVGSAGSPYVLEHGANLLSLQARLTSAGQVSDVTVHGWNPLAKKALSATSQATSSPRIRSGARGSDVVSAFRATTGLHVTDRSPTTDADTRATAAAIAAECAATLADIDAVVSGNPHLRANTPIALAGVGAPFTGKYTLTSCRHIVDTDGYRTHVRVGPLPRPPVPPNAPALIATGLATAIVADCKEPGNPGQGRVRLRLPWLSDTYITDWTRTTQHGGTKGGGIITPDVGDEVLIGFEHGRLDRPYILGGLYNPTDRPGPHTGPLVDPRSGHVNRRSLASRAGDRIELLDSTGRKGVVVTTGDGKATLTLDRAATTVTVASDGTITLRAGKKLILQAPQVDIN</sequence>
<dbReference type="AlphaFoldDB" id="A0A6G9ZEV2"/>
<feature type="region of interest" description="Disordered" evidence="1">
    <location>
        <begin position="1"/>
        <end position="69"/>
    </location>
</feature>
<evidence type="ECO:0000313" key="4">
    <source>
        <dbReference type="Proteomes" id="UP000500953"/>
    </source>
</evidence>
<dbReference type="Proteomes" id="UP000500953">
    <property type="component" value="Chromosome"/>
</dbReference>
<evidence type="ECO:0000256" key="1">
    <source>
        <dbReference type="SAM" id="MobiDB-lite"/>
    </source>
</evidence>
<dbReference type="SUPFAM" id="SSF69279">
    <property type="entry name" value="Phage tail proteins"/>
    <property type="match status" value="1"/>
</dbReference>
<dbReference type="Gene3D" id="2.40.50.230">
    <property type="entry name" value="Gp5 N-terminal domain"/>
    <property type="match status" value="1"/>
</dbReference>
<accession>A0A6G9ZEV2</accession>
<proteinExistence type="predicted"/>
<gene>
    <name evidence="3" type="ORF">F6W96_39770</name>
</gene>
<dbReference type="InterPro" id="IPR006531">
    <property type="entry name" value="Gp5/Vgr_OB"/>
</dbReference>
<dbReference type="NCBIfam" id="NF033848">
    <property type="entry name" value="VgrG_rel"/>
    <property type="match status" value="1"/>
</dbReference>
<feature type="region of interest" description="Disordered" evidence="1">
    <location>
        <begin position="86"/>
        <end position="117"/>
    </location>
</feature>
<dbReference type="Pfam" id="PF04717">
    <property type="entry name" value="Phage_base_V"/>
    <property type="match status" value="1"/>
</dbReference>
<evidence type="ECO:0000259" key="2">
    <source>
        <dbReference type="Pfam" id="PF04717"/>
    </source>
</evidence>
<reference evidence="3 4" key="1">
    <citation type="journal article" date="2019" name="ACS Chem. Biol.">
        <title>Identification and Mobilization of a Cryptic Antibiotic Biosynthesis Gene Locus from a Human-Pathogenic Nocardia Isolate.</title>
        <authorList>
            <person name="Herisse M."/>
            <person name="Ishida K."/>
            <person name="Porter J.L."/>
            <person name="Howden B."/>
            <person name="Hertweck C."/>
            <person name="Stinear T.P."/>
            <person name="Pidot S.J."/>
        </authorList>
    </citation>
    <scope>NUCLEOTIDE SEQUENCE [LARGE SCALE GENOMIC DNA]</scope>
    <source>
        <strain evidence="3 4">AUSMDU00012715</strain>
    </source>
</reference>
<feature type="compositionally biased region" description="Basic residues" evidence="1">
    <location>
        <begin position="100"/>
        <end position="113"/>
    </location>
</feature>
<evidence type="ECO:0000313" key="3">
    <source>
        <dbReference type="EMBL" id="QIS23523.1"/>
    </source>
</evidence>
<dbReference type="Pfam" id="PF05954">
    <property type="entry name" value="Phage_GPD"/>
    <property type="match status" value="1"/>
</dbReference>